<comment type="caution">
    <text evidence="4">The sequence shown here is derived from an EMBL/GenBank/DDBJ whole genome shotgun (WGS) entry which is preliminary data.</text>
</comment>
<proteinExistence type="inferred from homology"/>
<protein>
    <recommendedName>
        <fullName evidence="2">Anti-sigma factor antagonist</fullName>
    </recommendedName>
</protein>
<dbReference type="InterPro" id="IPR003658">
    <property type="entry name" value="Anti-sigma_ant"/>
</dbReference>
<evidence type="ECO:0000259" key="3">
    <source>
        <dbReference type="PROSITE" id="PS50801"/>
    </source>
</evidence>
<dbReference type="NCBIfam" id="TIGR00377">
    <property type="entry name" value="ant_ant_sig"/>
    <property type="match status" value="1"/>
</dbReference>
<accession>A0ABU5RGE6</accession>
<dbReference type="PANTHER" id="PTHR33495">
    <property type="entry name" value="ANTI-SIGMA FACTOR ANTAGONIST TM_1081-RELATED-RELATED"/>
    <property type="match status" value="1"/>
</dbReference>
<dbReference type="CDD" id="cd07043">
    <property type="entry name" value="STAS_anti-anti-sigma_factors"/>
    <property type="match status" value="1"/>
</dbReference>
<evidence type="ECO:0000313" key="4">
    <source>
        <dbReference type="EMBL" id="MEA5365356.1"/>
    </source>
</evidence>
<reference evidence="4 5" key="1">
    <citation type="submission" date="2023-12" db="EMBL/GenBank/DDBJ databases">
        <title>Amycolatopsis sp. V23-08.</title>
        <authorList>
            <person name="Somphong A."/>
        </authorList>
    </citation>
    <scope>NUCLEOTIDE SEQUENCE [LARGE SCALE GENOMIC DNA]</scope>
    <source>
        <strain evidence="4 5">V23-08</strain>
    </source>
</reference>
<dbReference type="PANTHER" id="PTHR33495:SF2">
    <property type="entry name" value="ANTI-SIGMA FACTOR ANTAGONIST TM_1081-RELATED"/>
    <property type="match status" value="1"/>
</dbReference>
<feature type="domain" description="STAS" evidence="3">
    <location>
        <begin position="19"/>
        <end position="128"/>
    </location>
</feature>
<dbReference type="RefSeq" id="WP_323333812.1">
    <property type="nucleotide sequence ID" value="NZ_JAYFSI010000012.1"/>
</dbReference>
<dbReference type="EMBL" id="JAYFSI010000012">
    <property type="protein sequence ID" value="MEA5365356.1"/>
    <property type="molecule type" value="Genomic_DNA"/>
</dbReference>
<dbReference type="InterPro" id="IPR036513">
    <property type="entry name" value="STAS_dom_sf"/>
</dbReference>
<dbReference type="InterPro" id="IPR002645">
    <property type="entry name" value="STAS_dom"/>
</dbReference>
<evidence type="ECO:0000256" key="2">
    <source>
        <dbReference type="RuleBase" id="RU003749"/>
    </source>
</evidence>
<dbReference type="Proteomes" id="UP001304298">
    <property type="component" value="Unassembled WGS sequence"/>
</dbReference>
<gene>
    <name evidence="4" type="ORF">VA596_37910</name>
</gene>
<evidence type="ECO:0000313" key="5">
    <source>
        <dbReference type="Proteomes" id="UP001304298"/>
    </source>
</evidence>
<dbReference type="Gene3D" id="3.30.750.24">
    <property type="entry name" value="STAS domain"/>
    <property type="match status" value="1"/>
</dbReference>
<keyword evidence="5" id="KW-1185">Reference proteome</keyword>
<dbReference type="SUPFAM" id="SSF52091">
    <property type="entry name" value="SpoIIaa-like"/>
    <property type="match status" value="1"/>
</dbReference>
<comment type="similarity">
    <text evidence="1 2">Belongs to the anti-sigma-factor antagonist family.</text>
</comment>
<dbReference type="Pfam" id="PF01740">
    <property type="entry name" value="STAS"/>
    <property type="match status" value="1"/>
</dbReference>
<evidence type="ECO:0000256" key="1">
    <source>
        <dbReference type="ARBA" id="ARBA00009013"/>
    </source>
</evidence>
<dbReference type="PROSITE" id="PS50801">
    <property type="entry name" value="STAS"/>
    <property type="match status" value="1"/>
</dbReference>
<name>A0ABU5RGE6_9PSEU</name>
<sequence>MPSNEPPEPLVIPDEQPAFQCSVSRRGDAVIVAVSDELDLLTVPEFSRTLTAVQAAAAGPVVLDLTGVTFLDSSGINAIVRASRDADDVPTGLRVVAEGPTVLKTIRLAGAHDLITLAPTVDDALKMS</sequence>
<organism evidence="4 5">
    <name type="scientific">Amycolatopsis heterodermiae</name>
    <dbReference type="NCBI Taxonomy" id="3110235"/>
    <lineage>
        <taxon>Bacteria</taxon>
        <taxon>Bacillati</taxon>
        <taxon>Actinomycetota</taxon>
        <taxon>Actinomycetes</taxon>
        <taxon>Pseudonocardiales</taxon>
        <taxon>Pseudonocardiaceae</taxon>
        <taxon>Amycolatopsis</taxon>
    </lineage>
</organism>